<organism evidence="1 2">
    <name type="scientific">Dictyobacter kobayashii</name>
    <dbReference type="NCBI Taxonomy" id="2014872"/>
    <lineage>
        <taxon>Bacteria</taxon>
        <taxon>Bacillati</taxon>
        <taxon>Chloroflexota</taxon>
        <taxon>Ktedonobacteria</taxon>
        <taxon>Ktedonobacterales</taxon>
        <taxon>Dictyobacteraceae</taxon>
        <taxon>Dictyobacter</taxon>
    </lineage>
</organism>
<reference evidence="2" key="1">
    <citation type="submission" date="2018-12" db="EMBL/GenBank/DDBJ databases">
        <title>Tengunoibacter tsumagoiensis gen. nov., sp. nov., Dictyobacter kobayashii sp. nov., D. alpinus sp. nov., and D. joshuensis sp. nov. and description of Dictyobacteraceae fam. nov. within the order Ktedonobacterales isolated from Tengu-no-mugimeshi.</title>
        <authorList>
            <person name="Wang C.M."/>
            <person name="Zheng Y."/>
            <person name="Sakai Y."/>
            <person name="Toyoda A."/>
            <person name="Minakuchi Y."/>
            <person name="Abe K."/>
            <person name="Yokota A."/>
            <person name="Yabe S."/>
        </authorList>
    </citation>
    <scope>NUCLEOTIDE SEQUENCE [LARGE SCALE GENOMIC DNA]</scope>
    <source>
        <strain evidence="2">Uno11</strain>
    </source>
</reference>
<name>A0A402ATH1_9CHLR</name>
<protein>
    <submittedName>
        <fullName evidence="1">Uncharacterized protein</fullName>
    </submittedName>
</protein>
<sequence length="78" mass="8523">MSGVEPDGVIATIISRFQTPTTPTHIRFLTHTIADCGWPVYDLAAGMSSSGMIWSNKQDASYEKCTQNDGDEAQKVLM</sequence>
<evidence type="ECO:0000313" key="2">
    <source>
        <dbReference type="Proteomes" id="UP000287188"/>
    </source>
</evidence>
<comment type="caution">
    <text evidence="1">The sequence shown here is derived from an EMBL/GenBank/DDBJ whole genome shotgun (WGS) entry which is preliminary data.</text>
</comment>
<dbReference type="Proteomes" id="UP000287188">
    <property type="component" value="Unassembled WGS sequence"/>
</dbReference>
<dbReference type="EMBL" id="BIFS01000002">
    <property type="protein sequence ID" value="GCE22397.1"/>
    <property type="molecule type" value="Genomic_DNA"/>
</dbReference>
<accession>A0A402ATH1</accession>
<proteinExistence type="predicted"/>
<evidence type="ECO:0000313" key="1">
    <source>
        <dbReference type="EMBL" id="GCE22397.1"/>
    </source>
</evidence>
<keyword evidence="2" id="KW-1185">Reference proteome</keyword>
<dbReference type="AlphaFoldDB" id="A0A402ATH1"/>
<gene>
    <name evidence="1" type="ORF">KDK_61970</name>
</gene>